<dbReference type="Proteomes" id="UP000500857">
    <property type="component" value="Chromosome"/>
</dbReference>
<keyword evidence="5" id="KW-1185">Reference proteome</keyword>
<dbReference type="Pfam" id="PF13472">
    <property type="entry name" value="Lipase_GDSL_2"/>
    <property type="match status" value="1"/>
</dbReference>
<feature type="transmembrane region" description="Helical" evidence="2">
    <location>
        <begin position="27"/>
        <end position="47"/>
    </location>
</feature>
<dbReference type="InterPro" id="IPR013830">
    <property type="entry name" value="SGNH_hydro"/>
</dbReference>
<keyword evidence="2" id="KW-0812">Transmembrane</keyword>
<keyword evidence="2" id="KW-1133">Transmembrane helix</keyword>
<organism evidence="4 5">
    <name type="scientific">Oxynema aestuarii AP17</name>
    <dbReference type="NCBI Taxonomy" id="2064643"/>
    <lineage>
        <taxon>Bacteria</taxon>
        <taxon>Bacillati</taxon>
        <taxon>Cyanobacteriota</taxon>
        <taxon>Cyanophyceae</taxon>
        <taxon>Oscillatoriophycideae</taxon>
        <taxon>Oscillatoriales</taxon>
        <taxon>Oscillatoriaceae</taxon>
        <taxon>Oxynema</taxon>
        <taxon>Oxynema aestuarii</taxon>
    </lineage>
</organism>
<keyword evidence="2" id="KW-0472">Membrane</keyword>
<feature type="region of interest" description="Disordered" evidence="1">
    <location>
        <begin position="56"/>
        <end position="83"/>
    </location>
</feature>
<name>A0A6H1U181_9CYAN</name>
<dbReference type="AlphaFoldDB" id="A0A6H1U181"/>
<dbReference type="InterPro" id="IPR036514">
    <property type="entry name" value="SGNH_hydro_sf"/>
</dbReference>
<proteinExistence type="predicted"/>
<dbReference type="EMBL" id="CP051167">
    <property type="protein sequence ID" value="QIZ72594.1"/>
    <property type="molecule type" value="Genomic_DNA"/>
</dbReference>
<dbReference type="InterPro" id="IPR051532">
    <property type="entry name" value="Ester_Hydrolysis_Enzymes"/>
</dbReference>
<accession>A0A6H1U181</accession>
<evidence type="ECO:0000256" key="2">
    <source>
        <dbReference type="SAM" id="Phobius"/>
    </source>
</evidence>
<protein>
    <submittedName>
        <fullName evidence="4">GDSL family lipase</fullName>
    </submittedName>
</protein>
<dbReference type="PANTHER" id="PTHR30383:SF5">
    <property type="entry name" value="SGNH HYDROLASE-TYPE ESTERASE DOMAIN-CONTAINING PROTEIN"/>
    <property type="match status" value="1"/>
</dbReference>
<feature type="domain" description="SGNH hydrolase-type esterase" evidence="3">
    <location>
        <begin position="125"/>
        <end position="278"/>
    </location>
</feature>
<evidence type="ECO:0000256" key="1">
    <source>
        <dbReference type="SAM" id="MobiDB-lite"/>
    </source>
</evidence>
<dbReference type="GO" id="GO:0004622">
    <property type="term" value="F:phosphatidylcholine lysophospholipase activity"/>
    <property type="evidence" value="ECO:0007669"/>
    <property type="project" value="TreeGrafter"/>
</dbReference>
<dbReference type="SUPFAM" id="SSF52266">
    <property type="entry name" value="SGNH hydrolase"/>
    <property type="match status" value="1"/>
</dbReference>
<dbReference type="Gene3D" id="3.40.50.1110">
    <property type="entry name" value="SGNH hydrolase"/>
    <property type="match status" value="1"/>
</dbReference>
<sequence>MALGFKSLSNPVKSNLAASTATPVPPWAVLSLATNAILLFTVVLLLLETPKTSDSEAVRLDGDRPATPTTAPTPTPTPQLGPRHTWTYEEWVEQLGKEARAIAANPPPRLGILAGDSISLWFPPQLLPPQLTWLNQGISGEISRGLLERLPLFDEVKAEVIFVMIGINDLLRGIPPAQILEHQRLIIRDLLTWHPNSDIVVQSILPHSGPQATWEGRDRLLEIPNEQIESINRELEAIARNEGVRFLNLYPLFANAEGNLKPELSTDGLHLNDEGYEIWRAALMTYIELEL</sequence>
<evidence type="ECO:0000313" key="4">
    <source>
        <dbReference type="EMBL" id="QIZ72594.1"/>
    </source>
</evidence>
<reference evidence="4 5" key="1">
    <citation type="submission" date="2020-04" db="EMBL/GenBank/DDBJ databases">
        <authorList>
            <person name="Basu S."/>
            <person name="Maruthanayagam V."/>
            <person name="Chakraborty S."/>
            <person name="Pramanik A."/>
            <person name="Mukherjee J."/>
            <person name="Brink B."/>
        </authorList>
    </citation>
    <scope>NUCLEOTIDE SEQUENCE [LARGE SCALE GENOMIC DNA]</scope>
    <source>
        <strain evidence="4 5">AP17</strain>
    </source>
</reference>
<dbReference type="PANTHER" id="PTHR30383">
    <property type="entry name" value="THIOESTERASE 1/PROTEASE 1/LYSOPHOSPHOLIPASE L1"/>
    <property type="match status" value="1"/>
</dbReference>
<evidence type="ECO:0000313" key="5">
    <source>
        <dbReference type="Proteomes" id="UP000500857"/>
    </source>
</evidence>
<dbReference type="KEGG" id="oxy:HCG48_20015"/>
<dbReference type="CDD" id="cd01828">
    <property type="entry name" value="sialate_O-acetylesterase_like2"/>
    <property type="match status" value="1"/>
</dbReference>
<evidence type="ECO:0000259" key="3">
    <source>
        <dbReference type="Pfam" id="PF13472"/>
    </source>
</evidence>
<gene>
    <name evidence="4" type="ORF">HCG48_20015</name>
</gene>